<dbReference type="EMBL" id="JAUHHV010000004">
    <property type="protein sequence ID" value="KAK1427258.1"/>
    <property type="molecule type" value="Genomic_DNA"/>
</dbReference>
<dbReference type="AlphaFoldDB" id="A0AAD8KQT0"/>
<comment type="caution">
    <text evidence="1">The sequence shown here is derived from an EMBL/GenBank/DDBJ whole genome shotgun (WGS) entry which is preliminary data.</text>
</comment>
<dbReference type="Proteomes" id="UP001229421">
    <property type="component" value="Unassembled WGS sequence"/>
</dbReference>
<gene>
    <name evidence="1" type="ORF">QVD17_15941</name>
</gene>
<name>A0AAD8KQT0_TARER</name>
<dbReference type="PANTHER" id="PTHR33237">
    <property type="entry name" value="F2P16.13 PROTEIN-RELATED"/>
    <property type="match status" value="1"/>
</dbReference>
<dbReference type="PANTHER" id="PTHR33237:SF51">
    <property type="match status" value="1"/>
</dbReference>
<accession>A0AAD8KQT0</accession>
<organism evidence="1 2">
    <name type="scientific">Tagetes erecta</name>
    <name type="common">African marigold</name>
    <dbReference type="NCBI Taxonomy" id="13708"/>
    <lineage>
        <taxon>Eukaryota</taxon>
        <taxon>Viridiplantae</taxon>
        <taxon>Streptophyta</taxon>
        <taxon>Embryophyta</taxon>
        <taxon>Tracheophyta</taxon>
        <taxon>Spermatophyta</taxon>
        <taxon>Magnoliopsida</taxon>
        <taxon>eudicotyledons</taxon>
        <taxon>Gunneridae</taxon>
        <taxon>Pentapetalae</taxon>
        <taxon>asterids</taxon>
        <taxon>campanulids</taxon>
        <taxon>Asterales</taxon>
        <taxon>Asteraceae</taxon>
        <taxon>Asteroideae</taxon>
        <taxon>Heliantheae alliance</taxon>
        <taxon>Tageteae</taxon>
        <taxon>Tagetes</taxon>
    </lineage>
</organism>
<evidence type="ECO:0000313" key="1">
    <source>
        <dbReference type="EMBL" id="KAK1427258.1"/>
    </source>
</evidence>
<protein>
    <submittedName>
        <fullName evidence="1">Uncharacterized protein</fullName>
    </submittedName>
</protein>
<sequence>MALKTIRVSTGVLNSIATTIIRCAKQAFTLSKNKPKNASNKPKKLVSSISNKAVKLCHCKKREENEETDGVWRREILMGDKCQPLDFSGVIYYDKDGNLLTELPMRSPRASPLLGWQLKH</sequence>
<reference evidence="1" key="1">
    <citation type="journal article" date="2023" name="bioRxiv">
        <title>Improved chromosome-level genome assembly for marigold (Tagetes erecta).</title>
        <authorList>
            <person name="Jiang F."/>
            <person name="Yuan L."/>
            <person name="Wang S."/>
            <person name="Wang H."/>
            <person name="Xu D."/>
            <person name="Wang A."/>
            <person name="Fan W."/>
        </authorList>
    </citation>
    <scope>NUCLEOTIDE SEQUENCE</scope>
    <source>
        <strain evidence="1">WSJ</strain>
        <tissue evidence="1">Leaf</tissue>
    </source>
</reference>
<proteinExistence type="predicted"/>
<keyword evidence="2" id="KW-1185">Reference proteome</keyword>
<evidence type="ECO:0000313" key="2">
    <source>
        <dbReference type="Proteomes" id="UP001229421"/>
    </source>
</evidence>